<gene>
    <name evidence="2" type="ORF">AA314_09773</name>
</gene>
<dbReference type="Proteomes" id="UP000035579">
    <property type="component" value="Chromosome"/>
</dbReference>
<sequence>MLYPECFETRLETRPEEAGEVMRRLLGAWAVGAMVAWGCGSTTEEPRTPGVDENPARSEEPPPQVGQPPPVTEPPVTEPPAPTEPVPTEPVPTEPPPPAPVVTVGPWPNEPVVNYSSRYGLGDVRAVAVDDAYNLWLLDGDRIGVLRPGDTSPRWTSGVGQAAPGFGPDKLAMGSTVICGGSAGRAYVGYFTYELDSAFIYSPDGTNFPAYNDPDPTRFDPVRYQEYQKGDLDVVKLLPDGSVALETHLSRSARSNGPQDIGIRNTNDHHFDEDRSVLSCTKVMRGKHRGQVYIGTNHGVTRIQGTVYNSHRHPVWFKPKPDGGVTQMAGYTYALGVAPNGDVLIGNDWSIGVVTPSELLADWDKTSQTLNPEKLNSFLPEVNAEPEMDYWRGIQQTQDGLYYLASKEYGLWKMSIARRSEAHGTKVAGLPTDRLTALAATDDGSLFIGTEGFGLWRMEGQKGLSHVEGVDGVVVKQVLYDPTVKPAMLYVLTNAGLTVIRGH</sequence>
<feature type="region of interest" description="Disordered" evidence="1">
    <location>
        <begin position="249"/>
        <end position="268"/>
    </location>
</feature>
<dbReference type="AlphaFoldDB" id="A0AAC8TJC3"/>
<dbReference type="KEGG" id="age:AA314_09773"/>
<organism evidence="2 3">
    <name type="scientific">Archangium gephyra</name>
    <dbReference type="NCBI Taxonomy" id="48"/>
    <lineage>
        <taxon>Bacteria</taxon>
        <taxon>Pseudomonadati</taxon>
        <taxon>Myxococcota</taxon>
        <taxon>Myxococcia</taxon>
        <taxon>Myxococcales</taxon>
        <taxon>Cystobacterineae</taxon>
        <taxon>Archangiaceae</taxon>
        <taxon>Archangium</taxon>
    </lineage>
</organism>
<evidence type="ECO:0000313" key="3">
    <source>
        <dbReference type="Proteomes" id="UP000035579"/>
    </source>
</evidence>
<reference evidence="2 3" key="1">
    <citation type="submission" date="2015-05" db="EMBL/GenBank/DDBJ databases">
        <title>Genome assembly of Archangium gephyra DSM 2261.</title>
        <authorList>
            <person name="Sharma G."/>
            <person name="Subramanian S."/>
        </authorList>
    </citation>
    <scope>NUCLEOTIDE SEQUENCE [LARGE SCALE GENOMIC DNA]</scope>
    <source>
        <strain evidence="2 3">DSM 2261</strain>
    </source>
</reference>
<evidence type="ECO:0000313" key="2">
    <source>
        <dbReference type="EMBL" id="AKJ08147.1"/>
    </source>
</evidence>
<dbReference type="InterPro" id="IPR015943">
    <property type="entry name" value="WD40/YVTN_repeat-like_dom_sf"/>
</dbReference>
<evidence type="ECO:0000256" key="1">
    <source>
        <dbReference type="SAM" id="MobiDB-lite"/>
    </source>
</evidence>
<protein>
    <submittedName>
        <fullName evidence="2">Uncharacterized protein</fullName>
    </submittedName>
</protein>
<dbReference type="EMBL" id="CP011509">
    <property type="protein sequence ID" value="AKJ08147.1"/>
    <property type="molecule type" value="Genomic_DNA"/>
</dbReference>
<feature type="region of interest" description="Disordered" evidence="1">
    <location>
        <begin position="40"/>
        <end position="103"/>
    </location>
</feature>
<proteinExistence type="predicted"/>
<feature type="compositionally biased region" description="Pro residues" evidence="1">
    <location>
        <begin position="61"/>
        <end position="100"/>
    </location>
</feature>
<name>A0AAC8TJC3_9BACT</name>
<accession>A0AAC8TJC3</accession>
<dbReference type="Gene3D" id="2.130.10.10">
    <property type="entry name" value="YVTN repeat-like/Quinoprotein amine dehydrogenase"/>
    <property type="match status" value="1"/>
</dbReference>